<accession>K3W8X1</accession>
<evidence type="ECO:0000313" key="2">
    <source>
        <dbReference type="Proteomes" id="UP000019132"/>
    </source>
</evidence>
<dbReference type="AlphaFoldDB" id="K3W8X1"/>
<dbReference type="EnsemblProtists" id="PYU1_T001412">
    <property type="protein sequence ID" value="PYU1_T001412"/>
    <property type="gene ID" value="PYU1_G001412"/>
</dbReference>
<dbReference type="InParanoid" id="K3W8X1"/>
<protein>
    <submittedName>
        <fullName evidence="1">Uncharacterized protein</fullName>
    </submittedName>
</protein>
<keyword evidence="2" id="KW-1185">Reference proteome</keyword>
<dbReference type="VEuPathDB" id="FungiDB:PYU1_G001412"/>
<dbReference type="Proteomes" id="UP000019132">
    <property type="component" value="Unassembled WGS sequence"/>
</dbReference>
<reference evidence="2" key="1">
    <citation type="journal article" date="2010" name="Genome Biol.">
        <title>Genome sequence of the necrotrophic plant pathogen Pythium ultimum reveals original pathogenicity mechanisms and effector repertoire.</title>
        <authorList>
            <person name="Levesque C.A."/>
            <person name="Brouwer H."/>
            <person name="Cano L."/>
            <person name="Hamilton J.P."/>
            <person name="Holt C."/>
            <person name="Huitema E."/>
            <person name="Raffaele S."/>
            <person name="Robideau G.P."/>
            <person name="Thines M."/>
            <person name="Win J."/>
            <person name="Zerillo M.M."/>
            <person name="Beakes G.W."/>
            <person name="Boore J.L."/>
            <person name="Busam D."/>
            <person name="Dumas B."/>
            <person name="Ferriera S."/>
            <person name="Fuerstenberg S.I."/>
            <person name="Gachon C.M."/>
            <person name="Gaulin E."/>
            <person name="Govers F."/>
            <person name="Grenville-Briggs L."/>
            <person name="Horner N."/>
            <person name="Hostetler J."/>
            <person name="Jiang R.H."/>
            <person name="Johnson J."/>
            <person name="Krajaejun T."/>
            <person name="Lin H."/>
            <person name="Meijer H.J."/>
            <person name="Moore B."/>
            <person name="Morris P."/>
            <person name="Phuntmart V."/>
            <person name="Puiu D."/>
            <person name="Shetty J."/>
            <person name="Stajich J.E."/>
            <person name="Tripathy S."/>
            <person name="Wawra S."/>
            <person name="van West P."/>
            <person name="Whitty B.R."/>
            <person name="Coutinho P.M."/>
            <person name="Henrissat B."/>
            <person name="Martin F."/>
            <person name="Thomas P.D."/>
            <person name="Tyler B.M."/>
            <person name="De Vries R.P."/>
            <person name="Kamoun S."/>
            <person name="Yandell M."/>
            <person name="Tisserat N."/>
            <person name="Buell C.R."/>
        </authorList>
    </citation>
    <scope>NUCLEOTIDE SEQUENCE</scope>
    <source>
        <strain evidence="2">DAOM:BR144</strain>
    </source>
</reference>
<reference evidence="2" key="2">
    <citation type="submission" date="2010-04" db="EMBL/GenBank/DDBJ databases">
        <authorList>
            <person name="Buell R."/>
            <person name="Hamilton J."/>
            <person name="Hostetler J."/>
        </authorList>
    </citation>
    <scope>NUCLEOTIDE SEQUENCE [LARGE SCALE GENOMIC DNA]</scope>
    <source>
        <strain evidence="2">DAOM:BR144</strain>
    </source>
</reference>
<dbReference type="EMBL" id="GL376626">
    <property type="status" value="NOT_ANNOTATED_CDS"/>
    <property type="molecule type" value="Genomic_DNA"/>
</dbReference>
<evidence type="ECO:0000313" key="1">
    <source>
        <dbReference type="EnsemblProtists" id="PYU1_T001412"/>
    </source>
</evidence>
<proteinExistence type="predicted"/>
<dbReference type="eggNOG" id="ENOG502T3DY">
    <property type="taxonomic scope" value="Eukaryota"/>
</dbReference>
<sequence length="154" mass="17775">MEFVSEDLVTLNVTLVFLDDWDMAVMDYDVRTRTYGIEINQKEVQAAFWGTLAMRKYIENGRIVISWAGWFQPVDFLRSSMSGLTFRHKDWIDITPSRLNPGEAYQIEPEVETSPDEMISALMDLVINTVDLNLDASHQLIENLLLQGAMKERK</sequence>
<reference evidence="1" key="3">
    <citation type="submission" date="2015-02" db="UniProtKB">
        <authorList>
            <consortium name="EnsemblProtists"/>
        </authorList>
    </citation>
    <scope>IDENTIFICATION</scope>
    <source>
        <strain evidence="1">DAOM BR144</strain>
    </source>
</reference>
<dbReference type="HOGENOM" id="CLU_1707815_0_0_1"/>
<name>K3W8X1_GLOUD</name>
<organism evidence="1 2">
    <name type="scientific">Globisporangium ultimum (strain ATCC 200006 / CBS 805.95 / DAOM BR144)</name>
    <name type="common">Pythium ultimum</name>
    <dbReference type="NCBI Taxonomy" id="431595"/>
    <lineage>
        <taxon>Eukaryota</taxon>
        <taxon>Sar</taxon>
        <taxon>Stramenopiles</taxon>
        <taxon>Oomycota</taxon>
        <taxon>Peronosporomycetes</taxon>
        <taxon>Pythiales</taxon>
        <taxon>Pythiaceae</taxon>
        <taxon>Globisporangium</taxon>
    </lineage>
</organism>